<feature type="domain" description="FtsK" evidence="4">
    <location>
        <begin position="405"/>
        <end position="610"/>
    </location>
</feature>
<dbReference type="PANTHER" id="PTHR22683:SF41">
    <property type="entry name" value="DNA TRANSLOCASE FTSK"/>
    <property type="match status" value="1"/>
</dbReference>
<dbReference type="PANTHER" id="PTHR22683">
    <property type="entry name" value="SPORULATION PROTEIN RELATED"/>
    <property type="match status" value="1"/>
</dbReference>
<proteinExistence type="predicted"/>
<dbReference type="SUPFAM" id="SSF52540">
    <property type="entry name" value="P-loop containing nucleoside triphosphate hydrolases"/>
    <property type="match status" value="1"/>
</dbReference>
<dbReference type="InterPro" id="IPR050206">
    <property type="entry name" value="FtsK/SpoIIIE/SftA"/>
</dbReference>
<accession>A0A1I0V7L3</accession>
<keyword evidence="2 3" id="KW-0067">ATP-binding</keyword>
<dbReference type="EMBL" id="FOKG01000001">
    <property type="protein sequence ID" value="SFA72374.1"/>
    <property type="molecule type" value="Genomic_DNA"/>
</dbReference>
<dbReference type="RefSeq" id="WP_091667769.1">
    <property type="nucleotide sequence ID" value="NZ_FOKG01000001.1"/>
</dbReference>
<dbReference type="AlphaFoldDB" id="A0A1I0V7L3"/>
<dbReference type="GO" id="GO:0005524">
    <property type="term" value="F:ATP binding"/>
    <property type="evidence" value="ECO:0007669"/>
    <property type="project" value="UniProtKB-UniRule"/>
</dbReference>
<reference evidence="6" key="1">
    <citation type="submission" date="2016-10" db="EMBL/GenBank/DDBJ databases">
        <authorList>
            <person name="Varghese N."/>
            <person name="Submissions S."/>
        </authorList>
    </citation>
    <scope>NUCLEOTIDE SEQUENCE [LARGE SCALE GENOMIC DNA]</scope>
    <source>
        <strain evidence="6">CGMCC 4.3568</strain>
    </source>
</reference>
<protein>
    <submittedName>
        <fullName evidence="5">FtsK/SpoIIIE family protein</fullName>
    </submittedName>
</protein>
<evidence type="ECO:0000313" key="6">
    <source>
        <dbReference type="Proteomes" id="UP000243799"/>
    </source>
</evidence>
<dbReference type="PROSITE" id="PS50901">
    <property type="entry name" value="FTSK"/>
    <property type="match status" value="1"/>
</dbReference>
<feature type="binding site" evidence="3">
    <location>
        <begin position="423"/>
        <end position="430"/>
    </location>
    <ligand>
        <name>ATP</name>
        <dbReference type="ChEBI" id="CHEBI:30616"/>
    </ligand>
</feature>
<gene>
    <name evidence="5" type="ORF">SAMN05216266_10162</name>
</gene>
<dbReference type="GO" id="GO:0003677">
    <property type="term" value="F:DNA binding"/>
    <property type="evidence" value="ECO:0007669"/>
    <property type="project" value="InterPro"/>
</dbReference>
<dbReference type="InterPro" id="IPR027417">
    <property type="entry name" value="P-loop_NTPase"/>
</dbReference>
<name>A0A1I0V7L3_9PSEU</name>
<evidence type="ECO:0000259" key="4">
    <source>
        <dbReference type="PROSITE" id="PS50901"/>
    </source>
</evidence>
<dbReference type="OrthoDB" id="9807790at2"/>
<dbReference type="Gene3D" id="3.40.50.300">
    <property type="entry name" value="P-loop containing nucleotide triphosphate hydrolases"/>
    <property type="match status" value="2"/>
</dbReference>
<dbReference type="CDD" id="cd01127">
    <property type="entry name" value="TrwB_TraG_TraD_VirD4"/>
    <property type="match status" value="1"/>
</dbReference>
<organism evidence="5 6">
    <name type="scientific">Amycolatopsis marina</name>
    <dbReference type="NCBI Taxonomy" id="490629"/>
    <lineage>
        <taxon>Bacteria</taxon>
        <taxon>Bacillati</taxon>
        <taxon>Actinomycetota</taxon>
        <taxon>Actinomycetes</taxon>
        <taxon>Pseudonocardiales</taxon>
        <taxon>Pseudonocardiaceae</taxon>
        <taxon>Amycolatopsis</taxon>
    </lineage>
</organism>
<keyword evidence="6" id="KW-1185">Reference proteome</keyword>
<evidence type="ECO:0000313" key="5">
    <source>
        <dbReference type="EMBL" id="SFA72374.1"/>
    </source>
</evidence>
<dbReference type="Pfam" id="PF01580">
    <property type="entry name" value="FtsK_SpoIIIE"/>
    <property type="match status" value="1"/>
</dbReference>
<dbReference type="InterPro" id="IPR002543">
    <property type="entry name" value="FtsK_dom"/>
</dbReference>
<sequence>MGRKASEQRARVVTALDQLRHQLGLALGSAANARIAAETELAKLELEQRIVRAGIDRSAGDPAIAEQAGDPAMSGVLSWLDTVRRQFYTEWGDGPNRLRELVAASAPGPAGRPPGDWLGRVGSYSGVTTPELWRIGSATVDGSSAGQTAGVELTFDVAVPLLGESHISITSAPPGATTQPRASVDALVENLLTRVLSTFEPGAVRVHLWDVGQLTAVLPNFYALGRTSALTVHDPTRLVDLLDELAGHIRRIHAYTMQAGHTSLQSMRKATGKRVEPWRIAVLYGNGEPLQPEQLRDLKRVASGALAAGISLVLVDVPTALGGSVESISLIDERRAVCSMTGTDLVVQLDPPLPGGQVNRAAARIAEALIAKQGGPRSFADLLPAELGQEHSGRELRAPVGFYEGEAVEVVIGDASPHVLIGGPSGSGKTNFLYSMLGSLTARYSPDELALYLLDFKEGVSFAGLAPGRKDASWLPHARLVGVNVNTDREFGLALLRFLADELRRRSAAAKDHEVTNLAELREQDPEGHWPRIVAVIDEFQYLFAGRDTVTALATSLLEDIARRGRSQGIHLVLASQDVAGIEAFWGKPAVFEQCTLRIAMPKARRVLAEANQAAVAAPRWHAVINHDSGVAHGNQLAHIPDASAKGVFPGLQQRLWERYASGHQQPRLFDGAHAPLLEEATAFTSLVPVARPRALLGQSIDVAEVAQGVELSGAPGRNVAVLGTATKEAVSILDSATRSLANQFRQGDVEFVLTCLVESCEPAVNELADWLATTGHKVEVVPGSDLPARVSALAGDLGSGAIRRMLVLYGADAALPALEQKAPGQQSGLDHLRALLKQGPSNGLHVIGWWRGTARLKDTLGFGGTDDIGAWAALDVQGNELSPFSAGQVVHWSPRSGRALFFDRSTHASPEVIIPFHRPEAEEHDD</sequence>
<dbReference type="Proteomes" id="UP000243799">
    <property type="component" value="Unassembled WGS sequence"/>
</dbReference>
<keyword evidence="1 3" id="KW-0547">Nucleotide-binding</keyword>
<dbReference type="STRING" id="490629.SAMN05216266_10162"/>
<evidence type="ECO:0000256" key="1">
    <source>
        <dbReference type="ARBA" id="ARBA00022741"/>
    </source>
</evidence>
<evidence type="ECO:0000256" key="3">
    <source>
        <dbReference type="PROSITE-ProRule" id="PRU00289"/>
    </source>
</evidence>
<evidence type="ECO:0000256" key="2">
    <source>
        <dbReference type="ARBA" id="ARBA00022840"/>
    </source>
</evidence>